<proteinExistence type="predicted"/>
<feature type="signal peptide" evidence="1">
    <location>
        <begin position="1"/>
        <end position="18"/>
    </location>
</feature>
<dbReference type="InterPro" id="IPR011990">
    <property type="entry name" value="TPR-like_helical_dom_sf"/>
</dbReference>
<keyword evidence="1" id="KW-0732">Signal</keyword>
<gene>
    <name evidence="2" type="ORF">PQ465_14090</name>
</gene>
<reference evidence="2 3" key="1">
    <citation type="submission" date="2023-02" db="EMBL/GenBank/DDBJ databases">
        <title>Genome sequence of Sphingobacterium sp. KACC 22765.</title>
        <authorList>
            <person name="Kim S."/>
            <person name="Heo J."/>
            <person name="Kwon S.-W."/>
        </authorList>
    </citation>
    <scope>NUCLEOTIDE SEQUENCE [LARGE SCALE GENOMIC DNA]</scope>
    <source>
        <strain evidence="2 3">KACC 22765</strain>
    </source>
</reference>
<feature type="chain" id="PRO_5047549036" description="Tetratricopeptide repeat protein" evidence="1">
    <location>
        <begin position="19"/>
        <end position="208"/>
    </location>
</feature>
<evidence type="ECO:0000313" key="2">
    <source>
        <dbReference type="EMBL" id="WDF67432.1"/>
    </source>
</evidence>
<protein>
    <recommendedName>
        <fullName evidence="4">Tetratricopeptide repeat protein</fullName>
    </recommendedName>
</protein>
<dbReference type="EMBL" id="CP117880">
    <property type="protein sequence ID" value="WDF67432.1"/>
    <property type="molecule type" value="Genomic_DNA"/>
</dbReference>
<dbReference type="Proteomes" id="UP001221558">
    <property type="component" value="Chromosome"/>
</dbReference>
<name>A0ABY7WCP7_9SPHI</name>
<dbReference type="RefSeq" id="WP_274266161.1">
    <property type="nucleotide sequence ID" value="NZ_CP117880.1"/>
</dbReference>
<evidence type="ECO:0000313" key="3">
    <source>
        <dbReference type="Proteomes" id="UP001221558"/>
    </source>
</evidence>
<evidence type="ECO:0000256" key="1">
    <source>
        <dbReference type="SAM" id="SignalP"/>
    </source>
</evidence>
<keyword evidence="3" id="KW-1185">Reference proteome</keyword>
<dbReference type="Gene3D" id="1.25.40.10">
    <property type="entry name" value="Tetratricopeptide repeat domain"/>
    <property type="match status" value="1"/>
</dbReference>
<accession>A0ABY7WCP7</accession>
<sequence length="208" mass="23451">MKTIIVIICMFCSWLTTAQDYHKNMTLAMQSWQAGKTKEAIAQFEQIAKTDKANWIPRYYQALVAITTAMKLQDVSEKETLIHAANKLIPQDDDERLNAEWLVLKALSLTAELLIDPAARGRILSPKIVAYYEAAITLEPNNPRAISGLAEFNIRSKTYTGGNTTTECEQLQKALSLYKTAKESEPFYPSWGQDRVEALLVTCKSEEK</sequence>
<evidence type="ECO:0008006" key="4">
    <source>
        <dbReference type="Google" id="ProtNLM"/>
    </source>
</evidence>
<organism evidence="2 3">
    <name type="scientific">Sphingobacterium oryzagri</name>
    <dbReference type="NCBI Taxonomy" id="3025669"/>
    <lineage>
        <taxon>Bacteria</taxon>
        <taxon>Pseudomonadati</taxon>
        <taxon>Bacteroidota</taxon>
        <taxon>Sphingobacteriia</taxon>
        <taxon>Sphingobacteriales</taxon>
        <taxon>Sphingobacteriaceae</taxon>
        <taxon>Sphingobacterium</taxon>
    </lineage>
</organism>
<dbReference type="SUPFAM" id="SSF48452">
    <property type="entry name" value="TPR-like"/>
    <property type="match status" value="1"/>
</dbReference>